<evidence type="ECO:0000313" key="3">
    <source>
        <dbReference type="Proteomes" id="UP000593765"/>
    </source>
</evidence>
<name>A0A7M2WQG6_9BACT</name>
<feature type="transmembrane region" description="Helical" evidence="1">
    <location>
        <begin position="53"/>
        <end position="71"/>
    </location>
</feature>
<evidence type="ECO:0000256" key="1">
    <source>
        <dbReference type="SAM" id="Phobius"/>
    </source>
</evidence>
<protein>
    <submittedName>
        <fullName evidence="2">Uncharacterized protein</fullName>
    </submittedName>
</protein>
<dbReference type="Proteomes" id="UP000593765">
    <property type="component" value="Chromosome"/>
</dbReference>
<feature type="transmembrane region" description="Helical" evidence="1">
    <location>
        <begin position="29"/>
        <end position="47"/>
    </location>
</feature>
<keyword evidence="1" id="KW-1133">Transmembrane helix</keyword>
<feature type="transmembrane region" description="Helical" evidence="1">
    <location>
        <begin position="6"/>
        <end position="22"/>
    </location>
</feature>
<organism evidence="2 3">
    <name type="scientific">Humisphaera borealis</name>
    <dbReference type="NCBI Taxonomy" id="2807512"/>
    <lineage>
        <taxon>Bacteria</taxon>
        <taxon>Pseudomonadati</taxon>
        <taxon>Planctomycetota</taxon>
        <taxon>Phycisphaerae</taxon>
        <taxon>Tepidisphaerales</taxon>
        <taxon>Tepidisphaeraceae</taxon>
        <taxon>Humisphaera</taxon>
    </lineage>
</organism>
<proteinExistence type="predicted"/>
<dbReference type="KEGG" id="hbs:IPV69_15235"/>
<keyword evidence="1" id="KW-0812">Transmembrane</keyword>
<accession>A0A7M2WQG6</accession>
<sequence>MEYVIGFAAAIGIGLFATVVGFDKDRSFYPVVLIIIGALYLLFAAMTGSTETFVVESIPALAFVTIAVLGFRKKAPWIVVAGLALHGVFDFFHHAMIVDPGVPSWWPGWCLSYDVVAAAYLAVLILIRRKSIAVSS</sequence>
<dbReference type="EMBL" id="CP063458">
    <property type="protein sequence ID" value="QOV87639.1"/>
    <property type="molecule type" value="Genomic_DNA"/>
</dbReference>
<keyword evidence="3" id="KW-1185">Reference proteome</keyword>
<evidence type="ECO:0000313" key="2">
    <source>
        <dbReference type="EMBL" id="QOV87639.1"/>
    </source>
</evidence>
<gene>
    <name evidence="2" type="ORF">IPV69_15235</name>
</gene>
<feature type="transmembrane region" description="Helical" evidence="1">
    <location>
        <begin position="104"/>
        <end position="127"/>
    </location>
</feature>
<feature type="transmembrane region" description="Helical" evidence="1">
    <location>
        <begin position="78"/>
        <end position="98"/>
    </location>
</feature>
<dbReference type="RefSeq" id="WP_206290548.1">
    <property type="nucleotide sequence ID" value="NZ_CP063458.1"/>
</dbReference>
<dbReference type="AlphaFoldDB" id="A0A7M2WQG6"/>
<reference evidence="2 3" key="1">
    <citation type="submission" date="2020-10" db="EMBL/GenBank/DDBJ databases">
        <title>Wide distribution of Phycisphaera-like planctomycetes from WD2101 soil group in peatlands and genome analysis of the first cultivated representative.</title>
        <authorList>
            <person name="Dedysh S.N."/>
            <person name="Beletsky A.V."/>
            <person name="Ivanova A."/>
            <person name="Kulichevskaya I.S."/>
            <person name="Suzina N.E."/>
            <person name="Philippov D.A."/>
            <person name="Rakitin A.L."/>
            <person name="Mardanov A.V."/>
            <person name="Ravin N.V."/>
        </authorList>
    </citation>
    <scope>NUCLEOTIDE SEQUENCE [LARGE SCALE GENOMIC DNA]</scope>
    <source>
        <strain evidence="2 3">M1803</strain>
    </source>
</reference>
<keyword evidence="1" id="KW-0472">Membrane</keyword>